<dbReference type="Pfam" id="PF00111">
    <property type="entry name" value="Fer2"/>
    <property type="match status" value="1"/>
</dbReference>
<evidence type="ECO:0000256" key="1">
    <source>
        <dbReference type="ARBA" id="ARBA00001924"/>
    </source>
</evidence>
<evidence type="ECO:0000256" key="2">
    <source>
        <dbReference type="ARBA" id="ARBA00001974"/>
    </source>
</evidence>
<dbReference type="GO" id="GO:0003677">
    <property type="term" value="F:DNA binding"/>
    <property type="evidence" value="ECO:0007669"/>
    <property type="project" value="InterPro"/>
</dbReference>
<evidence type="ECO:0000256" key="14">
    <source>
        <dbReference type="ARBA" id="ARBA00023242"/>
    </source>
</evidence>
<feature type="domain" description="FAD-binding PCMH-type" evidence="20">
    <location>
        <begin position="368"/>
        <end position="559"/>
    </location>
</feature>
<dbReference type="Proteomes" id="UP000249619">
    <property type="component" value="Unassembled WGS sequence"/>
</dbReference>
<feature type="region of interest" description="Disordered" evidence="18">
    <location>
        <begin position="1753"/>
        <end position="1774"/>
    </location>
</feature>
<dbReference type="InterPro" id="IPR006058">
    <property type="entry name" value="2Fe2S_fd_BS"/>
</dbReference>
<feature type="region of interest" description="Disordered" evidence="18">
    <location>
        <begin position="1460"/>
        <end position="1501"/>
    </location>
</feature>
<evidence type="ECO:0000256" key="12">
    <source>
        <dbReference type="ARBA" id="ARBA00023014"/>
    </source>
</evidence>
<dbReference type="FunFam" id="3.30.365.10:FF:000001">
    <property type="entry name" value="Xanthine dehydrogenase oxidase"/>
    <property type="match status" value="1"/>
</dbReference>
<keyword evidence="12" id="KW-0411">Iron-sulfur</keyword>
<dbReference type="InterPro" id="IPR037165">
    <property type="entry name" value="AldOxase/xan_DH_Mopterin-bd_sf"/>
</dbReference>
<dbReference type="Gene3D" id="3.30.465.10">
    <property type="match status" value="1"/>
</dbReference>
<dbReference type="SUPFAM" id="SSF54292">
    <property type="entry name" value="2Fe-2S ferredoxin-like"/>
    <property type="match status" value="1"/>
</dbReference>
<dbReference type="SUPFAM" id="SSF56176">
    <property type="entry name" value="FAD-binding/transporter-associated domain-like"/>
    <property type="match status" value="1"/>
</dbReference>
<keyword evidence="5" id="KW-0500">Molybdenum</keyword>
<evidence type="ECO:0000256" key="11">
    <source>
        <dbReference type="ARBA" id="ARBA00023004"/>
    </source>
</evidence>
<comment type="similarity">
    <text evidence="3">Belongs to the xanthine dehydrogenase family.</text>
</comment>
<evidence type="ECO:0000256" key="17">
    <source>
        <dbReference type="ARBA" id="ARBA00049517"/>
    </source>
</evidence>
<dbReference type="InterPro" id="IPR036856">
    <property type="entry name" value="Ald_Oxase/Xan_DH_a/b_sf"/>
</dbReference>
<dbReference type="GO" id="GO:0008270">
    <property type="term" value="F:zinc ion binding"/>
    <property type="evidence" value="ECO:0007669"/>
    <property type="project" value="InterPro"/>
</dbReference>
<comment type="caution">
    <text evidence="21">The sequence shown here is derived from an EMBL/GenBank/DDBJ whole genome shotgun (WGS) entry which is preliminary data.</text>
</comment>
<dbReference type="PANTHER" id="PTHR45444:SF3">
    <property type="entry name" value="XANTHINE DEHYDROGENASE"/>
    <property type="match status" value="1"/>
</dbReference>
<dbReference type="Pfam" id="PF00941">
    <property type="entry name" value="FAD_binding_5"/>
    <property type="match status" value="1"/>
</dbReference>
<evidence type="ECO:0000256" key="5">
    <source>
        <dbReference type="ARBA" id="ARBA00022505"/>
    </source>
</evidence>
<dbReference type="InterPro" id="IPR005107">
    <property type="entry name" value="CO_DH_flav_C"/>
</dbReference>
<dbReference type="InterPro" id="IPR012675">
    <property type="entry name" value="Beta-grasp_dom_sf"/>
</dbReference>
<feature type="compositionally biased region" description="Basic and acidic residues" evidence="18">
    <location>
        <begin position="1478"/>
        <end position="1495"/>
    </location>
</feature>
<dbReference type="SMART" id="SM01008">
    <property type="entry name" value="Ald_Xan_dh_C"/>
    <property type="match status" value="1"/>
</dbReference>
<dbReference type="Pfam" id="PF01799">
    <property type="entry name" value="Fer2_2"/>
    <property type="match status" value="1"/>
</dbReference>
<evidence type="ECO:0000256" key="9">
    <source>
        <dbReference type="ARBA" id="ARBA00022827"/>
    </source>
</evidence>
<evidence type="ECO:0000259" key="19">
    <source>
        <dbReference type="PROSITE" id="PS51085"/>
    </source>
</evidence>
<comment type="catalytic activity">
    <reaction evidence="16">
        <text>xanthine + NAD(+) + H2O = urate + NADH + H(+)</text>
        <dbReference type="Rhea" id="RHEA:16669"/>
        <dbReference type="ChEBI" id="CHEBI:15377"/>
        <dbReference type="ChEBI" id="CHEBI:15378"/>
        <dbReference type="ChEBI" id="CHEBI:17712"/>
        <dbReference type="ChEBI" id="CHEBI:17775"/>
        <dbReference type="ChEBI" id="CHEBI:57540"/>
        <dbReference type="ChEBI" id="CHEBI:57945"/>
        <dbReference type="EC" id="1.17.1.4"/>
    </reaction>
</comment>
<dbReference type="FunFam" id="3.30.43.10:FF:000001">
    <property type="entry name" value="Xanthine dehydrogenase/oxidase"/>
    <property type="match status" value="1"/>
</dbReference>
<dbReference type="InterPro" id="IPR002888">
    <property type="entry name" value="2Fe-2S-bd"/>
</dbReference>
<keyword evidence="8" id="KW-0479">Metal-binding</keyword>
<evidence type="ECO:0000256" key="3">
    <source>
        <dbReference type="ARBA" id="ARBA00006849"/>
    </source>
</evidence>
<feature type="region of interest" description="Disordered" evidence="18">
    <location>
        <begin position="1558"/>
        <end position="1587"/>
    </location>
</feature>
<keyword evidence="6" id="KW-0285">Flavoprotein</keyword>
<feature type="compositionally biased region" description="Low complexity" evidence="18">
    <location>
        <begin position="259"/>
        <end position="271"/>
    </location>
</feature>
<comment type="cofactor">
    <cofactor evidence="15">
        <name>[2Fe-2S] cluster</name>
        <dbReference type="ChEBI" id="CHEBI:190135"/>
    </cofactor>
</comment>
<dbReference type="PANTHER" id="PTHR45444">
    <property type="entry name" value="XANTHINE DEHYDROGENASE"/>
    <property type="match status" value="1"/>
</dbReference>
<feature type="domain" description="2Fe-2S ferredoxin-type" evidence="19">
    <location>
        <begin position="35"/>
        <end position="124"/>
    </location>
</feature>
<dbReference type="InterPro" id="IPR000674">
    <property type="entry name" value="Ald_Oxase/Xan_DH_a/b"/>
</dbReference>
<dbReference type="Gene3D" id="3.30.43.10">
    <property type="entry name" value="Uridine Diphospho-n-acetylenolpyruvylglucosamine Reductase, domain 2"/>
    <property type="match status" value="1"/>
</dbReference>
<name>A0A364NEU1_STELY</name>
<keyword evidence="7" id="KW-0001">2Fe-2S</keyword>
<proteinExistence type="inferred from homology"/>
<dbReference type="Pfam" id="PF01315">
    <property type="entry name" value="Ald_Xan_dh_C"/>
    <property type="match status" value="1"/>
</dbReference>
<protein>
    <recommendedName>
        <fullName evidence="4">xanthine dehydrogenase</fullName>
        <ecNumber evidence="4">1.17.1.4</ecNumber>
    </recommendedName>
</protein>
<dbReference type="InterPro" id="IPR008274">
    <property type="entry name" value="AldOxase/xan_DH_MoCoBD1"/>
</dbReference>
<dbReference type="GO" id="GO:0006351">
    <property type="term" value="P:DNA-templated transcription"/>
    <property type="evidence" value="ECO:0007669"/>
    <property type="project" value="InterPro"/>
</dbReference>
<comment type="cofactor">
    <cofactor evidence="2">
        <name>FAD</name>
        <dbReference type="ChEBI" id="CHEBI:57692"/>
    </cofactor>
</comment>
<dbReference type="PROSITE" id="PS51085">
    <property type="entry name" value="2FE2S_FER_2"/>
    <property type="match status" value="1"/>
</dbReference>
<dbReference type="SUPFAM" id="SSF54665">
    <property type="entry name" value="CO dehydrogenase molybdoprotein N-domain-like"/>
    <property type="match status" value="1"/>
</dbReference>
<evidence type="ECO:0000313" key="22">
    <source>
        <dbReference type="Proteomes" id="UP000249619"/>
    </source>
</evidence>
<dbReference type="SMART" id="SM01092">
    <property type="entry name" value="CO_deh_flav_C"/>
    <property type="match status" value="1"/>
</dbReference>
<evidence type="ECO:0000256" key="16">
    <source>
        <dbReference type="ARBA" id="ARBA00049017"/>
    </source>
</evidence>
<accession>A0A364NEU1</accession>
<dbReference type="Gene3D" id="3.30.390.50">
    <property type="entry name" value="CO dehydrogenase flavoprotein, C-terminal domain"/>
    <property type="match status" value="1"/>
</dbReference>
<dbReference type="InterPro" id="IPR046867">
    <property type="entry name" value="AldOxase/xan_DH_MoCoBD2"/>
</dbReference>
<dbReference type="Gene3D" id="3.90.1170.50">
    <property type="entry name" value="Aldehyde oxidase/xanthine dehydrogenase, a/b hammerhead"/>
    <property type="match status" value="1"/>
</dbReference>
<feature type="region of interest" description="Disordered" evidence="18">
    <location>
        <begin position="243"/>
        <end position="281"/>
    </location>
</feature>
<organism evidence="21 22">
    <name type="scientific">Stemphylium lycopersici</name>
    <name type="common">Tomato gray leaf spot disease fungus</name>
    <name type="synonym">Thyrospora lycopersici</name>
    <dbReference type="NCBI Taxonomy" id="183478"/>
    <lineage>
        <taxon>Eukaryota</taxon>
        <taxon>Fungi</taxon>
        <taxon>Dikarya</taxon>
        <taxon>Ascomycota</taxon>
        <taxon>Pezizomycotina</taxon>
        <taxon>Dothideomycetes</taxon>
        <taxon>Pleosporomycetidae</taxon>
        <taxon>Pleosporales</taxon>
        <taxon>Pleosporineae</taxon>
        <taxon>Pleosporaceae</taxon>
        <taxon>Stemphylium</taxon>
    </lineage>
</organism>
<dbReference type="InterPro" id="IPR016169">
    <property type="entry name" value="FAD-bd_PCMH_sub2"/>
</dbReference>
<dbReference type="InterPro" id="IPR036318">
    <property type="entry name" value="FAD-bd_PCMH-like_sf"/>
</dbReference>
<feature type="region of interest" description="Disordered" evidence="18">
    <location>
        <begin position="304"/>
        <end position="337"/>
    </location>
</feature>
<dbReference type="InterPro" id="IPR036683">
    <property type="entry name" value="CO_DH_flav_C_dom_sf"/>
</dbReference>
<dbReference type="EMBL" id="QGDH01000008">
    <property type="protein sequence ID" value="RAR15786.1"/>
    <property type="molecule type" value="Genomic_DNA"/>
</dbReference>
<keyword evidence="13" id="KW-0520">NAD</keyword>
<dbReference type="InterPro" id="IPR007219">
    <property type="entry name" value="XnlR_reg_dom"/>
</dbReference>
<dbReference type="InterPro" id="IPR016167">
    <property type="entry name" value="FAD-bd_PCMH_sub1"/>
</dbReference>
<dbReference type="Gene3D" id="3.30.365.10">
    <property type="entry name" value="Aldehyde oxidase/xanthine dehydrogenase, molybdopterin binding domain"/>
    <property type="match status" value="4"/>
</dbReference>
<dbReference type="InterPro" id="IPR002346">
    <property type="entry name" value="Mopterin_DH_FAD-bd"/>
</dbReference>
<gene>
    <name evidence="21" type="ORF">DDE83_000802</name>
</gene>
<dbReference type="PROSITE" id="PS00197">
    <property type="entry name" value="2FE2S_FER_1"/>
    <property type="match status" value="1"/>
</dbReference>
<dbReference type="GO" id="GO:0071949">
    <property type="term" value="F:FAD binding"/>
    <property type="evidence" value="ECO:0007669"/>
    <property type="project" value="InterPro"/>
</dbReference>
<dbReference type="InterPro" id="IPR016166">
    <property type="entry name" value="FAD-bd_PCMH"/>
</dbReference>
<dbReference type="SUPFAM" id="SSF55447">
    <property type="entry name" value="CO dehydrogenase flavoprotein C-terminal domain-like"/>
    <property type="match status" value="1"/>
</dbReference>
<keyword evidence="10" id="KW-0560">Oxidoreductase</keyword>
<feature type="compositionally biased region" description="Polar residues" evidence="18">
    <location>
        <begin position="1558"/>
        <end position="1572"/>
    </location>
</feature>
<dbReference type="Pfam" id="PF02738">
    <property type="entry name" value="MoCoBD_1"/>
    <property type="match status" value="1"/>
</dbReference>
<keyword evidence="22" id="KW-1185">Reference proteome</keyword>
<feature type="compositionally biased region" description="Low complexity" evidence="18">
    <location>
        <begin position="319"/>
        <end position="334"/>
    </location>
</feature>
<dbReference type="FunFam" id="3.90.1170.50:FF:000001">
    <property type="entry name" value="Aldehyde oxidase 1"/>
    <property type="match status" value="1"/>
</dbReference>
<dbReference type="Pfam" id="PF04082">
    <property type="entry name" value="Fungal_trans"/>
    <property type="match status" value="1"/>
</dbReference>
<dbReference type="InterPro" id="IPR001041">
    <property type="entry name" value="2Fe-2S_ferredoxin-type"/>
</dbReference>
<dbReference type="STRING" id="183478.A0A364NEU1"/>
<dbReference type="InterPro" id="IPR036010">
    <property type="entry name" value="2Fe-2S_ferredoxin-like_sf"/>
</dbReference>
<comment type="catalytic activity">
    <reaction evidence="17">
        <text>hypoxanthine + NAD(+) + H2O = xanthine + NADH + H(+)</text>
        <dbReference type="Rhea" id="RHEA:24670"/>
        <dbReference type="ChEBI" id="CHEBI:15377"/>
        <dbReference type="ChEBI" id="CHEBI:15378"/>
        <dbReference type="ChEBI" id="CHEBI:17368"/>
        <dbReference type="ChEBI" id="CHEBI:17712"/>
        <dbReference type="ChEBI" id="CHEBI:57540"/>
        <dbReference type="ChEBI" id="CHEBI:57945"/>
        <dbReference type="EC" id="1.17.1.4"/>
    </reaction>
</comment>
<evidence type="ECO:0000256" key="15">
    <source>
        <dbReference type="ARBA" id="ARBA00034078"/>
    </source>
</evidence>
<evidence type="ECO:0000256" key="8">
    <source>
        <dbReference type="ARBA" id="ARBA00022723"/>
    </source>
</evidence>
<dbReference type="FunFam" id="3.10.20.30:FF:000015">
    <property type="entry name" value="Aldehyde oxidase 1"/>
    <property type="match status" value="1"/>
</dbReference>
<dbReference type="PROSITE" id="PS51387">
    <property type="entry name" value="FAD_PCMH"/>
    <property type="match status" value="1"/>
</dbReference>
<keyword evidence="11" id="KW-0408">Iron</keyword>
<evidence type="ECO:0000313" key="21">
    <source>
        <dbReference type="EMBL" id="RAR15786.1"/>
    </source>
</evidence>
<evidence type="ECO:0000256" key="6">
    <source>
        <dbReference type="ARBA" id="ARBA00022630"/>
    </source>
</evidence>
<dbReference type="InterPro" id="IPR016208">
    <property type="entry name" value="Ald_Oxase/xanthine_DH-like"/>
</dbReference>
<dbReference type="InterPro" id="IPR036884">
    <property type="entry name" value="2Fe-2S-bd_dom_sf"/>
</dbReference>
<dbReference type="CDD" id="cd12148">
    <property type="entry name" value="fungal_TF_MHR"/>
    <property type="match status" value="1"/>
</dbReference>
<reference evidence="22" key="1">
    <citation type="submission" date="2018-05" db="EMBL/GenBank/DDBJ databases">
        <title>Draft genome sequence of Stemphylium lycopersici strain CIDEFI 213.</title>
        <authorList>
            <person name="Medina R."/>
            <person name="Franco M.E.E."/>
            <person name="Lucentini C.G."/>
            <person name="Saparrat M.C.N."/>
            <person name="Balatti P.A."/>
        </authorList>
    </citation>
    <scope>NUCLEOTIDE SEQUENCE [LARGE SCALE GENOMIC DNA]</scope>
    <source>
        <strain evidence="22">CIDEFI 213</strain>
    </source>
</reference>
<dbReference type="GO" id="GO:0006145">
    <property type="term" value="P:purine nucleobase catabolic process"/>
    <property type="evidence" value="ECO:0007669"/>
    <property type="project" value="UniProtKB-ARBA"/>
</dbReference>
<evidence type="ECO:0000256" key="7">
    <source>
        <dbReference type="ARBA" id="ARBA00022714"/>
    </source>
</evidence>
<dbReference type="SUPFAM" id="SSF56003">
    <property type="entry name" value="Molybdenum cofactor-binding domain"/>
    <property type="match status" value="1"/>
</dbReference>
<dbReference type="FunFam" id="3.30.365.10:FF:000003">
    <property type="entry name" value="Aldehyde oxidase 1"/>
    <property type="match status" value="1"/>
</dbReference>
<evidence type="ECO:0000256" key="18">
    <source>
        <dbReference type="SAM" id="MobiDB-lite"/>
    </source>
</evidence>
<dbReference type="Gene3D" id="3.10.20.30">
    <property type="match status" value="1"/>
</dbReference>
<dbReference type="Gene3D" id="1.10.150.120">
    <property type="entry name" value="[2Fe-2S]-binding domain"/>
    <property type="match status" value="1"/>
</dbReference>
<feature type="region of interest" description="Disordered" evidence="18">
    <location>
        <begin position="1522"/>
        <end position="1541"/>
    </location>
</feature>
<keyword evidence="9" id="KW-0274">FAD</keyword>
<dbReference type="SUPFAM" id="SSF47741">
    <property type="entry name" value="CO dehydrogenase ISP C-domain like"/>
    <property type="match status" value="1"/>
</dbReference>
<dbReference type="GO" id="GO:0004854">
    <property type="term" value="F:xanthine dehydrogenase activity"/>
    <property type="evidence" value="ECO:0007669"/>
    <property type="project" value="UniProtKB-EC"/>
</dbReference>
<evidence type="ECO:0000256" key="4">
    <source>
        <dbReference type="ARBA" id="ARBA00013123"/>
    </source>
</evidence>
<evidence type="ECO:0000256" key="10">
    <source>
        <dbReference type="ARBA" id="ARBA00023002"/>
    </source>
</evidence>
<sequence>MSLPIPPQSSAADPPRARSAVDALTPLIESTYRTPDITTYINGKKTIISNPNPHWTLLDYIRAQPNLKGTKLGCGEGGCGACTVVLQVADTQTEKRRIRHLSVNACLFPLVGIDGKHVITVEGIGNVGRPHPLQERIAKLHGSQCGFCTPGIVMSLYAVVRNAYNPETKKFHLSAREIEMEGHLDGNLCRCTGYKPILQAAKTFVTEDLKGQLAQEDEPTTADAERFEKDVIDLTRNGCGGPSKVSCGRPGGCCRDAPSDSGSGKSDASSPLTEPTSASEDEHIPAILDAKKEPQADPAISGAEYAKPLKSKEHEAAAESKTSTSATHAPATSSEKGVPRIEFQEYVPDTELIFPPALWKYEPQPLCYGNQKKIWFRPTKLEQLVGLKDAFPSAKLVGGASEVQVEVRFKSSDFAISVYVSDIPELKHTPLPMDAELETAKELVIAANTPLTDLEEICKTVYAKLGKRAMVLEALRKQLRYFAGRQIRNVASLAGNIATASPISDANPVLLAAGATLEAVNKKDGSLDLPMSNFFVAYRTTTLPPDAALHRIRIPLPPEGSREILKAYKQAKRKDDDIAIVTAAFRIRLDAEGLVEDTSIVFGGMAPMTKESPKTQSALLGKRWFHSETLDAALTALTQDYDLPYGVPGGMADYRKTLTLSLFFRFWHESAAELGLGNIDEQVIDEIHRDISSGTRDDYNPYEQRVVGRQVAHLSALKQCTGEAEYIDDMPRLDRELFGGLVMSTKAHAKILNVDWERALEMPGVVGYLDRNSIPPDVNIWGSIKKDEPFFAEDKVLSHGQVIGMIYAETALEAQAAARAVQVEYEELPPILTIDEAIAADSFYPHGKFLRKGLAIDDKMADAFAECDKIFEGVCRLGGQEHFYLETNAALSIPSGEDGAMEVWSSTQNTMETQEFVSAVLGVPSNRVNARVKRMGGGFGGKESRSVPFAVYTAIAARKEKRPVRIMLNRDEDMLLSGQRHPFQARWKVGVSKEGKLLALEADVYNNGGFSQDMSGAVMDRCLTHFDNSYECPNVFLRGHVCRTNIHSNTAYRGFGAPQGMYFSETIMYNIAEGLGMDVDELRLKNLYKPGEHTPFFQKIDQDWHVPMLLQQLSKSSDYENRKASVKDFNSKNRWRKRGICLVPSKFGLSFATALHLNQAAAYIKMYHDGSVLLHHGGTEMGQGLYTKMCQIAAQELGTPLDAIYTQDSQTYQIANASPTAASSGSDLNGMAVKNACDQLNERLRPYREKLGKDTPLKALAHAAYVDRVNLAANGFWKMPKVGYIWGDTNPETVKPMYYYWTQGACCSEVELDLLTGDHTVLRSDIMMDVGNSINPAIDYGQIEGAFIQGQGLFTIEESLWTRTGQLFTRGPGTYKIPGFSDIPQVFNASMLRHDNEGNPLSWNHLRSVQSSKGIGEPPLFLGSTVFFALREAVIAARRMNGKGVGGEHGIWNLDSPATLAPEQASLMPGRRRKRKDSAKSEERHITRHRQKDEEAGAEGCGVLNTRKRMWKDAEGKIVTKKPALSRDAQASRPLSSSHSEDAFQSLQDFACFKTHEQNLPISPPTSNNPSLPHSLEDHDSGVGSNYHSASLDPKAFSAQDSYSPIDQRFWSAEITQPQPDPFTSAVFDDASFDEVFNPDTASSFNAPFTTMNNYNWLFDMDWSKNDHSQQTNIQDPFPVSFGSETALSQPNNVFDLDIDHAHVEQGSTNTACFGSIASQLSEPLQNYSPSAQMITPPMGEQPGKPIDASFQQQQRVDNTDKLPSSGLTANNTNATTLERPMSMLQPSRSLPVIDELARQQLLDLIDIIQPTIPDGSIVMRDHPLLSLSCLQTYCDLFFTRFNTTYPLIHMATFDPSEVDTLLLASVLLLGATYGEKDAHQLAVCIHDVLRPQIFANAGFSAKPDLWVLQTILLVECFGKSRAGQKQHDMSHLFHGLLINLIRRSDCQSIRPPTPDEGTDDLEDDWRTWCEAEEKKRLAFLCFMWDTQHAVLFCQSLCMSAFELRSNMPCDQAIWEADTAESWQQQRQKQPTTPLFLSCLKMYLHPNAATIPKNLNALSRSLLLHGLMSVAWDMQRRDQTSLGVLDSNPLGNWQARLATSYTAWHADYTAFCSTYLSSLPSATHFLAKEFHVHRTATLALYHAAHILLHTPFLDLQIYAGARHILGRPVARHDYARSQRVVKKWVAENSKEAGKAVWHAAALVSDGVDVLDGGEASTSSSSDIGGGRLWHHAWAVYLGTLVVWGVWYARPIPPPSVSSSSAAVADQLPSHLRHLDDEDEDEIIWDPSLEMKTLLSAVLKGEPERLLQEGYTAGGFSGTMGKKGTNGLAAVVSKCLSKVRWAVVHDGMMVLRGLVQWRIFVSQASLLYGSFDKLQIPAKTRDYNLLILVLHPVSPDTLVQSRVA</sequence>
<dbReference type="Pfam" id="PF20256">
    <property type="entry name" value="MoCoBD_2"/>
    <property type="match status" value="1"/>
</dbReference>
<dbReference type="FunFam" id="3.30.365.10:FF:000002">
    <property type="entry name" value="Xanthine dehydrogenase oxidase"/>
    <property type="match status" value="1"/>
</dbReference>
<feature type="compositionally biased region" description="Polar residues" evidence="18">
    <location>
        <begin position="1753"/>
        <end position="1768"/>
    </location>
</feature>
<comment type="cofactor">
    <cofactor evidence="1">
        <name>Mo-molybdopterin</name>
        <dbReference type="ChEBI" id="CHEBI:71302"/>
    </cofactor>
</comment>
<evidence type="ECO:0000256" key="13">
    <source>
        <dbReference type="ARBA" id="ARBA00023027"/>
    </source>
</evidence>
<dbReference type="Pfam" id="PF03450">
    <property type="entry name" value="CO_deh_flav_C"/>
    <property type="match status" value="1"/>
</dbReference>
<dbReference type="GO" id="GO:0051537">
    <property type="term" value="F:2 iron, 2 sulfur cluster binding"/>
    <property type="evidence" value="ECO:0007669"/>
    <property type="project" value="UniProtKB-KW"/>
</dbReference>
<dbReference type="FunFam" id="3.30.465.10:FF:000004">
    <property type="entry name" value="Xanthine dehydrogenase/oxidase"/>
    <property type="match status" value="1"/>
</dbReference>
<dbReference type="GO" id="GO:0005506">
    <property type="term" value="F:iron ion binding"/>
    <property type="evidence" value="ECO:0007669"/>
    <property type="project" value="InterPro"/>
</dbReference>
<evidence type="ECO:0000259" key="20">
    <source>
        <dbReference type="PROSITE" id="PS51387"/>
    </source>
</evidence>
<dbReference type="EC" id="1.17.1.4" evidence="4"/>
<keyword evidence="14" id="KW-0539">Nucleus</keyword>